<evidence type="ECO:0000259" key="1">
    <source>
        <dbReference type="Pfam" id="PF00899"/>
    </source>
</evidence>
<dbReference type="GO" id="GO:0061504">
    <property type="term" value="P:cyclic threonylcarbamoyladenosine biosynthetic process"/>
    <property type="evidence" value="ECO:0007669"/>
    <property type="project" value="TreeGrafter"/>
</dbReference>
<gene>
    <name evidence="2" type="primary">tcdA_13</name>
    <name evidence="2" type="ORF">SDC9_132854</name>
</gene>
<name>A0A645DA24_9ZZZZ</name>
<keyword evidence="2" id="KW-0436">Ligase</keyword>
<dbReference type="Gene3D" id="3.40.50.720">
    <property type="entry name" value="NAD(P)-binding Rossmann-like Domain"/>
    <property type="match status" value="1"/>
</dbReference>
<dbReference type="Pfam" id="PF00899">
    <property type="entry name" value="ThiF"/>
    <property type="match status" value="1"/>
</dbReference>
<dbReference type="EC" id="6.1.-.-" evidence="2"/>
<dbReference type="EMBL" id="VSSQ01033981">
    <property type="protein sequence ID" value="MPM85773.1"/>
    <property type="molecule type" value="Genomic_DNA"/>
</dbReference>
<comment type="caution">
    <text evidence="2">The sequence shown here is derived from an EMBL/GenBank/DDBJ whole genome shotgun (WGS) entry which is preliminary data.</text>
</comment>
<dbReference type="GO" id="GO:0008641">
    <property type="term" value="F:ubiquitin-like modifier activating enzyme activity"/>
    <property type="evidence" value="ECO:0007669"/>
    <property type="project" value="InterPro"/>
</dbReference>
<proteinExistence type="predicted"/>
<dbReference type="GO" id="GO:0061503">
    <property type="term" value="F:tRNA threonylcarbamoyladenosine dehydratase"/>
    <property type="evidence" value="ECO:0007669"/>
    <property type="project" value="TreeGrafter"/>
</dbReference>
<dbReference type="InterPro" id="IPR035985">
    <property type="entry name" value="Ubiquitin-activating_enz"/>
</dbReference>
<dbReference type="InterPro" id="IPR000594">
    <property type="entry name" value="ThiF_NAD_FAD-bd"/>
</dbReference>
<reference evidence="2" key="1">
    <citation type="submission" date="2019-08" db="EMBL/GenBank/DDBJ databases">
        <authorList>
            <person name="Kucharzyk K."/>
            <person name="Murdoch R.W."/>
            <person name="Higgins S."/>
            <person name="Loffler F."/>
        </authorList>
    </citation>
    <scope>NUCLEOTIDE SEQUENCE</scope>
</reference>
<accession>A0A645DA24</accession>
<sequence>MRERILDINPKCNVTAHECFYGADNAEEYDLSVYDYIVDAIDTVSSKLLLIERAFGMNVPVISCMGAGNKLDPTRFAVADIYSTSVCPLARVMRRELKKRGIPALKVVYSTEEAIQPLETEELKHGSRRAVPGSVSFVPPVAGFILASEVVKDLIARPARGE</sequence>
<dbReference type="PANTHER" id="PTHR43267:SF1">
    <property type="entry name" value="TRNA THREONYLCARBAMOYLADENOSINE DEHYDRATASE"/>
    <property type="match status" value="1"/>
</dbReference>
<feature type="domain" description="THIF-type NAD/FAD binding fold" evidence="1">
    <location>
        <begin position="1"/>
        <end position="154"/>
    </location>
</feature>
<dbReference type="SUPFAM" id="SSF69572">
    <property type="entry name" value="Activating enzymes of the ubiquitin-like proteins"/>
    <property type="match status" value="1"/>
</dbReference>
<protein>
    <submittedName>
        <fullName evidence="2">tRNA threonylcarbamoyladenosine dehydratase</fullName>
        <ecNumber evidence="2">6.1.-.-</ecNumber>
    </submittedName>
</protein>
<dbReference type="AlphaFoldDB" id="A0A645DA24"/>
<organism evidence="2">
    <name type="scientific">bioreactor metagenome</name>
    <dbReference type="NCBI Taxonomy" id="1076179"/>
    <lineage>
        <taxon>unclassified sequences</taxon>
        <taxon>metagenomes</taxon>
        <taxon>ecological metagenomes</taxon>
    </lineage>
</organism>
<dbReference type="PANTHER" id="PTHR43267">
    <property type="entry name" value="TRNA THREONYLCARBAMOYLADENOSINE DEHYDRATASE"/>
    <property type="match status" value="1"/>
</dbReference>
<dbReference type="InterPro" id="IPR045886">
    <property type="entry name" value="ThiF/MoeB/HesA"/>
</dbReference>
<evidence type="ECO:0000313" key="2">
    <source>
        <dbReference type="EMBL" id="MPM85773.1"/>
    </source>
</evidence>